<dbReference type="GO" id="GO:0003688">
    <property type="term" value="F:DNA replication origin binding"/>
    <property type="evidence" value="ECO:0007669"/>
    <property type="project" value="InterPro"/>
</dbReference>
<evidence type="ECO:0000256" key="15">
    <source>
        <dbReference type="ARBA" id="ARBA00034617"/>
    </source>
</evidence>
<dbReference type="PROSITE" id="PS51206">
    <property type="entry name" value="SF3_HELICASE_1"/>
    <property type="match status" value="1"/>
</dbReference>
<keyword evidence="5" id="KW-0235">DNA replication</keyword>
<dbReference type="Pfam" id="PF02217">
    <property type="entry name" value="T_Ag_DNA_bind"/>
    <property type="match status" value="1"/>
</dbReference>
<dbReference type="PIRSF" id="PIRSF003368">
    <property type="entry name" value="Large_T_antigen_polyomaV"/>
    <property type="match status" value="1"/>
</dbReference>
<evidence type="ECO:0000256" key="2">
    <source>
        <dbReference type="ARBA" id="ARBA00022518"/>
    </source>
</evidence>
<dbReference type="GO" id="GO:0008270">
    <property type="term" value="F:zinc ion binding"/>
    <property type="evidence" value="ECO:0007669"/>
    <property type="project" value="UniProtKB-KW"/>
</dbReference>
<keyword evidence="25" id="KW-1185">Reference proteome</keyword>
<dbReference type="PROSITE" id="PS51287">
    <property type="entry name" value="T_AG_OBD"/>
    <property type="match status" value="1"/>
</dbReference>
<feature type="domain" description="SF3 helicase" evidence="21">
    <location>
        <begin position="414"/>
        <end position="576"/>
    </location>
</feature>
<keyword evidence="6" id="KW-0479">Metal-binding</keyword>
<comment type="catalytic activity">
    <reaction evidence="15">
        <text>Couples ATP hydrolysis with the unwinding of duplex DNA by translocating in the 3'-5' direction.</text>
        <dbReference type="EC" id="5.6.2.4"/>
    </reaction>
</comment>
<evidence type="ECO:0000313" key="25">
    <source>
        <dbReference type="Proteomes" id="UP000157997"/>
    </source>
</evidence>
<dbReference type="Gene3D" id="1.20.1050.70">
    <property type="entry name" value="Large T antigen, SV40, domain 3"/>
    <property type="match status" value="1"/>
</dbReference>
<accession>E5RUP4</accession>
<evidence type="ECO:0000256" key="4">
    <source>
        <dbReference type="ARBA" id="ARBA00022562"/>
    </source>
</evidence>
<dbReference type="GO" id="GO:0005524">
    <property type="term" value="F:ATP binding"/>
    <property type="evidence" value="ECO:0007669"/>
    <property type="project" value="UniProtKB-KW"/>
</dbReference>
<keyword evidence="7" id="KW-0547">Nucleotide-binding</keyword>
<organism evidence="24 25">
    <name type="scientific">Betapolyomavirus mastomysis</name>
    <dbReference type="NCBI Taxonomy" id="1891768"/>
    <lineage>
        <taxon>Viruses</taxon>
        <taxon>Monodnaviria</taxon>
        <taxon>Shotokuvirae</taxon>
        <taxon>Cossaviricota</taxon>
        <taxon>Papovaviricetes</taxon>
        <taxon>Sepolyvirales</taxon>
        <taxon>Polyomaviridae</taxon>
        <taxon>Betapolyomavirus</taxon>
    </lineage>
</organism>
<dbReference type="InterPro" id="IPR017910">
    <property type="entry name" value="Znf_lg_T-Ag_D1-typ"/>
</dbReference>
<evidence type="ECO:0000313" key="24">
    <source>
        <dbReference type="EMBL" id="BAJ53087.1"/>
    </source>
</evidence>
<dbReference type="SUPFAM" id="SSF55464">
    <property type="entry name" value="Origin of replication-binding domain, RBD-like"/>
    <property type="match status" value="1"/>
</dbReference>
<dbReference type="Gene3D" id="1.10.10.510">
    <property type="entry name" value="Zinc finger, large T-antigen D1 domain"/>
    <property type="match status" value="1"/>
</dbReference>
<dbReference type="SUPFAM" id="SSF46565">
    <property type="entry name" value="Chaperone J-domain"/>
    <property type="match status" value="1"/>
</dbReference>
<comment type="catalytic activity">
    <reaction evidence="17">
        <text>ATP + H2O = ADP + phosphate + H(+)</text>
        <dbReference type="Rhea" id="RHEA:13065"/>
        <dbReference type="ChEBI" id="CHEBI:15377"/>
        <dbReference type="ChEBI" id="CHEBI:15378"/>
        <dbReference type="ChEBI" id="CHEBI:30616"/>
        <dbReference type="ChEBI" id="CHEBI:43474"/>
        <dbReference type="ChEBI" id="CHEBI:456216"/>
        <dbReference type="EC" id="5.6.2.4"/>
    </reaction>
</comment>
<evidence type="ECO:0000256" key="6">
    <source>
        <dbReference type="ARBA" id="ARBA00022723"/>
    </source>
</evidence>
<keyword evidence="13 18" id="KW-0238">DNA-binding</keyword>
<dbReference type="EC" id="5.6.2.4" evidence="16"/>
<reference evidence="24 25" key="1">
    <citation type="journal article" date="2011" name="J. Gen. Virol.">
        <title>Detection and characterization of a novel polyomavirus in wild rodents.</title>
        <authorList>
            <person name="Orba Y."/>
            <person name="Kobayashi S."/>
            <person name="Nakamura I."/>
            <person name="Ishii A."/>
            <person name="Hang'fombe B.M."/>
            <person name="Mweene A.S."/>
            <person name="Thomas Y."/>
            <person name="Kimura T."/>
            <person name="Sawa H."/>
        </authorList>
    </citation>
    <scope>NUCLEOTIDE SEQUENCE [LARGE SCALE GENOMIC DNA]</scope>
    <source>
        <strain evidence="24">NR55</strain>
    </source>
</reference>
<evidence type="ECO:0000256" key="1">
    <source>
        <dbReference type="ARBA" id="ARBA00004147"/>
    </source>
</evidence>
<dbReference type="Proteomes" id="UP000157997">
    <property type="component" value="Segment"/>
</dbReference>
<keyword evidence="2" id="KW-0244">Early protein</keyword>
<evidence type="ECO:0000256" key="20">
    <source>
        <dbReference type="SAM" id="MobiDB-lite"/>
    </source>
</evidence>
<evidence type="ECO:0000256" key="8">
    <source>
        <dbReference type="ARBA" id="ARBA00022771"/>
    </source>
</evidence>
<dbReference type="KEGG" id="vg:22520980"/>
<dbReference type="SUPFAM" id="SSF52540">
    <property type="entry name" value="P-loop containing nucleoside triphosphate hydrolases"/>
    <property type="match status" value="1"/>
</dbReference>
<dbReference type="GO" id="GO:0043138">
    <property type="term" value="F:3'-5' DNA helicase activity"/>
    <property type="evidence" value="ECO:0007669"/>
    <property type="project" value="UniProtKB-EC"/>
</dbReference>
<evidence type="ECO:0000256" key="9">
    <source>
        <dbReference type="ARBA" id="ARBA00022801"/>
    </source>
</evidence>
<evidence type="ECO:0000256" key="11">
    <source>
        <dbReference type="ARBA" id="ARBA00022833"/>
    </source>
</evidence>
<proteinExistence type="predicted"/>
<keyword evidence="10" id="KW-0347">Helicase</keyword>
<dbReference type="EMBL" id="AB588640">
    <property type="protein sequence ID" value="BAJ53087.1"/>
    <property type="molecule type" value="Genomic_DNA"/>
</dbReference>
<evidence type="ECO:0000256" key="7">
    <source>
        <dbReference type="ARBA" id="ARBA00022741"/>
    </source>
</evidence>
<keyword evidence="11" id="KW-0862">Zinc</keyword>
<evidence type="ECO:0000256" key="14">
    <source>
        <dbReference type="ARBA" id="ARBA00023235"/>
    </source>
</evidence>
<comment type="subcellular location">
    <subcellularLocation>
        <location evidence="1">Host nucleus</location>
    </subcellularLocation>
</comment>
<dbReference type="PROSITE" id="PS51341">
    <property type="entry name" value="ZF_LTAG_D1"/>
    <property type="match status" value="1"/>
</dbReference>
<protein>
    <recommendedName>
        <fullName evidence="16">DNA 3'-5' helicase</fullName>
        <ecNumber evidence="16">5.6.2.4</ecNumber>
    </recommendedName>
</protein>
<evidence type="ECO:0000256" key="10">
    <source>
        <dbReference type="ARBA" id="ARBA00022806"/>
    </source>
</evidence>
<keyword evidence="9" id="KW-0378">Hydrolase</keyword>
<evidence type="ECO:0000256" key="18">
    <source>
        <dbReference type="PROSITE-ProRule" id="PRU00620"/>
    </source>
</evidence>
<keyword evidence="8 19" id="KW-0863">Zinc-finger</keyword>
<keyword evidence="3" id="KW-0597">Phosphoprotein</keyword>
<feature type="DNA-binding region" description="T-ag OBD" evidence="18">
    <location>
        <begin position="153"/>
        <end position="268"/>
    </location>
</feature>
<dbReference type="GO" id="GO:0042025">
    <property type="term" value="C:host cell nucleus"/>
    <property type="evidence" value="ECO:0007669"/>
    <property type="project" value="UniProtKB-SubCell"/>
</dbReference>
<evidence type="ECO:0000256" key="12">
    <source>
        <dbReference type="ARBA" id="ARBA00022840"/>
    </source>
</evidence>
<dbReference type="RefSeq" id="YP_009111358.1">
    <property type="nucleotide sequence ID" value="NC_025895.1"/>
</dbReference>
<sequence>MDHTLTREESLRLMELLQLPMEQYGNFPLMRKAFLARCRVLHPDKGGDQTLAKELITLYRKLEEHLPQLDPQERFSTDQIPTYGTEEWEAWWRNFNQDYDLFCNEMFDASDEEELPQSQSQKRPPSPEEEEPQTSQATPPKKKKPAETPKDIPKDLKEFLSNAILSNKTITAFLVYTTLEKSQLLYKKLTEKYKPVFISRHKLETEGFVYMLTPGRHRVSAVANYCSTLCSISFLVVKGIIKEIALYNHLCVAPYAVLQENLPGGLNSEFFDMTEEAKNVCWTPVCQYALDIMCDDVYLLMGLYKEFAVDVNDCKKCNYKVIPDHYDHHRKHHANALLFVESRNQKTICQQAVDGVIAQRRVDVAQLSRKEQLGKRFEKLLHKMESLFSANSPQTITMYMAGVTWYNNFFAGINMKDFVLEYLECMVTNIPKKRYWLFTGPVNTGKTTLAAALLDLCGGKSLNINTPFDKINFELGVAIDQFSVVFEDVKGQQADNKDLPSGQGISNLDNLRDYLDGAVKVNLEKKHLNKKTQIFPPGIVTCNEYKLPITLRVRFCKKIKFTFQKNQYLALKKTEDLQTYRILQSGITLLMLLIYYCDVEDFLMDLQPLILKWKTRINEEVTVTAMSDMDLNCKEGKDILGKREATQEDSGIF</sequence>
<dbReference type="InterPro" id="IPR003133">
    <property type="entry name" value="T_Ag_DNA-bd"/>
</dbReference>
<dbReference type="InterPro" id="IPR036869">
    <property type="entry name" value="J_dom_sf"/>
</dbReference>
<keyword evidence="4" id="KW-1048">Host nucleus</keyword>
<dbReference type="Gene3D" id="3.40.50.300">
    <property type="entry name" value="P-loop containing nucleotide triphosphate hydrolases"/>
    <property type="match status" value="1"/>
</dbReference>
<keyword evidence="14" id="KW-0413">Isomerase</keyword>
<dbReference type="GO" id="GO:0016787">
    <property type="term" value="F:hydrolase activity"/>
    <property type="evidence" value="ECO:0007669"/>
    <property type="project" value="UniProtKB-KW"/>
</dbReference>
<feature type="domain" description="T-ag OBD" evidence="22">
    <location>
        <begin position="153"/>
        <end position="268"/>
    </location>
</feature>
<feature type="domain" description="T-ag D1-type" evidence="23">
    <location>
        <begin position="277"/>
        <end position="369"/>
    </location>
</feature>
<evidence type="ECO:0000256" key="19">
    <source>
        <dbReference type="PROSITE-ProRule" id="PRU00671"/>
    </source>
</evidence>
<evidence type="ECO:0000259" key="21">
    <source>
        <dbReference type="PROSITE" id="PS51206"/>
    </source>
</evidence>
<evidence type="ECO:0000256" key="13">
    <source>
        <dbReference type="ARBA" id="ARBA00023125"/>
    </source>
</evidence>
<evidence type="ECO:0000259" key="23">
    <source>
        <dbReference type="PROSITE" id="PS51341"/>
    </source>
</evidence>
<keyword evidence="12" id="KW-0067">ATP-binding</keyword>
<dbReference type="InterPro" id="IPR027417">
    <property type="entry name" value="P-loop_NTPase"/>
</dbReference>
<dbReference type="GO" id="GO:0006260">
    <property type="term" value="P:DNA replication"/>
    <property type="evidence" value="ECO:0007669"/>
    <property type="project" value="UniProtKB-KW"/>
</dbReference>
<evidence type="ECO:0000256" key="17">
    <source>
        <dbReference type="ARBA" id="ARBA00048988"/>
    </source>
</evidence>
<name>E5RUP4_9POLY</name>
<dbReference type="InterPro" id="IPR010932">
    <property type="entry name" value="Lg_T_Ag_Polyomavir_C"/>
</dbReference>
<feature type="region of interest" description="Disordered" evidence="20">
    <location>
        <begin position="110"/>
        <end position="152"/>
    </location>
</feature>
<dbReference type="InterPro" id="IPR037102">
    <property type="entry name" value="Znf_lg_T-Ag_D1_dom_sf"/>
</dbReference>
<dbReference type="OrthoDB" id="14669at10239"/>
<evidence type="ECO:0000256" key="3">
    <source>
        <dbReference type="ARBA" id="ARBA00022553"/>
    </source>
</evidence>
<dbReference type="Gene3D" id="1.10.287.110">
    <property type="entry name" value="DnaJ domain"/>
    <property type="match status" value="1"/>
</dbReference>
<dbReference type="Pfam" id="PF06431">
    <property type="entry name" value="Polyoma_lg_T_C"/>
    <property type="match status" value="1"/>
</dbReference>
<evidence type="ECO:0000256" key="16">
    <source>
        <dbReference type="ARBA" id="ARBA00034808"/>
    </source>
</evidence>
<dbReference type="InterPro" id="IPR016392">
    <property type="entry name" value="Lg_T_Ag_polyomavir"/>
</dbReference>
<dbReference type="GeneID" id="22520980"/>
<evidence type="ECO:0000259" key="22">
    <source>
        <dbReference type="PROSITE" id="PS51287"/>
    </source>
</evidence>
<evidence type="ECO:0000256" key="5">
    <source>
        <dbReference type="ARBA" id="ARBA00022705"/>
    </source>
</evidence>
<dbReference type="Gene3D" id="3.40.1310.20">
    <property type="match status" value="1"/>
</dbReference>
<dbReference type="InterPro" id="IPR014015">
    <property type="entry name" value="Helicase_SF3_DNA-vir"/>
</dbReference>